<evidence type="ECO:0000256" key="3">
    <source>
        <dbReference type="ARBA" id="ARBA00022692"/>
    </source>
</evidence>
<comment type="subcellular location">
    <subcellularLocation>
        <location evidence="1">Membrane</location>
        <topology evidence="1">Multi-pass membrane protein</topology>
    </subcellularLocation>
</comment>
<feature type="transmembrane region" description="Helical" evidence="6">
    <location>
        <begin position="152"/>
        <end position="174"/>
    </location>
</feature>
<organism evidence="7 8">
    <name type="scientific">Acidiphilium cryptum (strain JF-5)</name>
    <dbReference type="NCBI Taxonomy" id="349163"/>
    <lineage>
        <taxon>Bacteria</taxon>
        <taxon>Pseudomonadati</taxon>
        <taxon>Pseudomonadota</taxon>
        <taxon>Alphaproteobacteria</taxon>
        <taxon>Acetobacterales</taxon>
        <taxon>Acidocellaceae</taxon>
        <taxon>Acidiphilium</taxon>
    </lineage>
</organism>
<gene>
    <name evidence="7" type="ordered locus">Acry_2679</name>
</gene>
<dbReference type="HOGENOM" id="CLU_041771_2_1_5"/>
<evidence type="ECO:0008006" key="9">
    <source>
        <dbReference type="Google" id="ProtNLM"/>
    </source>
</evidence>
<evidence type="ECO:0000256" key="6">
    <source>
        <dbReference type="SAM" id="Phobius"/>
    </source>
</evidence>
<feature type="transmembrane region" description="Helical" evidence="6">
    <location>
        <begin position="74"/>
        <end position="96"/>
    </location>
</feature>
<keyword evidence="5 6" id="KW-0472">Membrane</keyword>
<feature type="transmembrane region" description="Helical" evidence="6">
    <location>
        <begin position="206"/>
        <end position="231"/>
    </location>
</feature>
<dbReference type="PANTHER" id="PTHR21716:SF4">
    <property type="entry name" value="TRANSMEMBRANE PROTEIN 245"/>
    <property type="match status" value="1"/>
</dbReference>
<dbReference type="AlphaFoldDB" id="A5G1Y8"/>
<dbReference type="STRING" id="349163.Acry_2679"/>
<evidence type="ECO:0000256" key="2">
    <source>
        <dbReference type="ARBA" id="ARBA00009773"/>
    </source>
</evidence>
<keyword evidence="8" id="KW-1185">Reference proteome</keyword>
<evidence type="ECO:0000256" key="5">
    <source>
        <dbReference type="ARBA" id="ARBA00023136"/>
    </source>
</evidence>
<dbReference type="RefSeq" id="WP_012040229.1">
    <property type="nucleotide sequence ID" value="NC_009484.1"/>
</dbReference>
<proteinExistence type="inferred from homology"/>
<feature type="transmembrane region" description="Helical" evidence="6">
    <location>
        <begin position="24"/>
        <end position="53"/>
    </location>
</feature>
<evidence type="ECO:0000313" key="8">
    <source>
        <dbReference type="Proteomes" id="UP000000245"/>
    </source>
</evidence>
<accession>A5G1Y8</accession>
<reference evidence="7 8" key="1">
    <citation type="submission" date="2007-05" db="EMBL/GenBank/DDBJ databases">
        <title>Complete sequence of chromosome of Acidiphilium cryptum JF-5.</title>
        <authorList>
            <consortium name="US DOE Joint Genome Institute"/>
            <person name="Copeland A."/>
            <person name="Lucas S."/>
            <person name="Lapidus A."/>
            <person name="Barry K."/>
            <person name="Detter J.C."/>
            <person name="Glavina del Rio T."/>
            <person name="Hammon N."/>
            <person name="Israni S."/>
            <person name="Dalin E."/>
            <person name="Tice H."/>
            <person name="Pitluck S."/>
            <person name="Sims D."/>
            <person name="Brettin T."/>
            <person name="Bruce D."/>
            <person name="Han C."/>
            <person name="Schmutz J."/>
            <person name="Larimer F."/>
            <person name="Land M."/>
            <person name="Hauser L."/>
            <person name="Kyrpides N."/>
            <person name="Kim E."/>
            <person name="Magnuson T."/>
            <person name="Richardson P."/>
        </authorList>
    </citation>
    <scope>NUCLEOTIDE SEQUENCE [LARGE SCALE GENOMIC DNA]</scope>
    <source>
        <strain evidence="7 8">JF-5</strain>
    </source>
</reference>
<feature type="transmembrane region" description="Helical" evidence="6">
    <location>
        <begin position="308"/>
        <end position="338"/>
    </location>
</feature>
<dbReference type="EMBL" id="CP000697">
    <property type="protein sequence ID" value="ABQ31870.1"/>
    <property type="molecule type" value="Genomic_DNA"/>
</dbReference>
<dbReference type="eggNOG" id="COG0628">
    <property type="taxonomic scope" value="Bacteria"/>
</dbReference>
<keyword evidence="3 6" id="KW-0812">Transmembrane</keyword>
<dbReference type="GO" id="GO:0016020">
    <property type="term" value="C:membrane"/>
    <property type="evidence" value="ECO:0007669"/>
    <property type="project" value="UniProtKB-SubCell"/>
</dbReference>
<dbReference type="KEGG" id="acr:Acry_2679"/>
<comment type="similarity">
    <text evidence="2">Belongs to the autoinducer-2 exporter (AI-2E) (TC 2.A.86) family.</text>
</comment>
<sequence length="352" mass="36618">MTGPAPPSRQRAAEPGGTLPRAGVLALAAGAIGGLVLCALLAAPFAGALTWALTLAILFTPLQRRLERLVRHPGAAAIITVGIAAIVVAAPAVLVIERLVREAAASAAYVQQHLAAGTLAVPPQVDWLARQIDLQAMITRASGLLSTVGASFLRGSLAQAVEIVLTFYILFFFLRDRARADAALRAVLPLTGPETDRLFSRTADTVYAVIYGTVMVSTLQGLLGGLMFWGLGLAAPLLWGVVMGMLSLVPVLGAFIVWIPEAVLLALNGHEEKAIILSLWGALVVGTIDNVVRPVLVGNRLQLHTVPSFIAIIGGLILFGPPGFVLGPLIVSATLVLFEALRARAEGGAGPS</sequence>
<dbReference type="InterPro" id="IPR002549">
    <property type="entry name" value="AI-2E-like"/>
</dbReference>
<evidence type="ECO:0000256" key="1">
    <source>
        <dbReference type="ARBA" id="ARBA00004141"/>
    </source>
</evidence>
<dbReference type="Pfam" id="PF01594">
    <property type="entry name" value="AI-2E_transport"/>
    <property type="match status" value="1"/>
</dbReference>
<name>A5G1Y8_ACICJ</name>
<feature type="transmembrane region" description="Helical" evidence="6">
    <location>
        <begin position="237"/>
        <end position="267"/>
    </location>
</feature>
<feature type="transmembrane region" description="Helical" evidence="6">
    <location>
        <begin position="274"/>
        <end position="296"/>
    </location>
</feature>
<dbReference type="PANTHER" id="PTHR21716">
    <property type="entry name" value="TRANSMEMBRANE PROTEIN"/>
    <property type="match status" value="1"/>
</dbReference>
<evidence type="ECO:0000256" key="4">
    <source>
        <dbReference type="ARBA" id="ARBA00022989"/>
    </source>
</evidence>
<dbReference type="Proteomes" id="UP000000245">
    <property type="component" value="Chromosome"/>
</dbReference>
<protein>
    <recommendedName>
        <fullName evidence="9">Permease</fullName>
    </recommendedName>
</protein>
<evidence type="ECO:0000313" key="7">
    <source>
        <dbReference type="EMBL" id="ABQ31870.1"/>
    </source>
</evidence>
<keyword evidence="4 6" id="KW-1133">Transmembrane helix</keyword>